<protein>
    <submittedName>
        <fullName evidence="1">Uncharacterized protein</fullName>
    </submittedName>
</protein>
<dbReference type="EMBL" id="SPMX01000055">
    <property type="protein sequence ID" value="NMQ06827.1"/>
    <property type="molecule type" value="Genomic_DNA"/>
</dbReference>
<comment type="caution">
    <text evidence="1">The sequence shown here is derived from an EMBL/GenBank/DDBJ whole genome shotgun (WGS) entry which is preliminary data.</text>
</comment>
<proteinExistence type="predicted"/>
<accession>A0ABX1TDF0</accession>
<gene>
    <name evidence="1" type="ORF">E4Q08_17025</name>
</gene>
<name>A0ABX1TDF0_9PROT</name>
<organism evidence="1 2">
    <name type="scientific">Candidatus Accumulibacter contiguus</name>
    <dbReference type="NCBI Taxonomy" id="2954381"/>
    <lineage>
        <taxon>Bacteria</taxon>
        <taxon>Pseudomonadati</taxon>
        <taxon>Pseudomonadota</taxon>
        <taxon>Betaproteobacteria</taxon>
        <taxon>Candidatus Accumulibacter</taxon>
    </lineage>
</organism>
<reference evidence="1" key="1">
    <citation type="submission" date="2019-03" db="EMBL/GenBank/DDBJ databases">
        <title>Metabolic reconstructions from genomes of highly enriched 'Candidatus Accumulibacter' and 'Candidatus Competibacter' bioreactor populations.</title>
        <authorList>
            <person name="Annavajhala M.K."/>
            <person name="Welles L."/>
            <person name="Abbas B."/>
            <person name="Sorokin D."/>
            <person name="Park H."/>
            <person name="Van Loosdrecht M."/>
            <person name="Chandran K."/>
        </authorList>
    </citation>
    <scope>NUCLEOTIDE SEQUENCE</scope>
    <source>
        <strain evidence="1">SBR_L</strain>
    </source>
</reference>
<keyword evidence="2" id="KW-1185">Reference proteome</keyword>
<dbReference type="RefSeq" id="WP_169071251.1">
    <property type="nucleotide sequence ID" value="NZ_JAZKUC010000001.1"/>
</dbReference>
<dbReference type="Proteomes" id="UP000886469">
    <property type="component" value="Unassembled WGS sequence"/>
</dbReference>
<evidence type="ECO:0000313" key="2">
    <source>
        <dbReference type="Proteomes" id="UP000886469"/>
    </source>
</evidence>
<evidence type="ECO:0000313" key="1">
    <source>
        <dbReference type="EMBL" id="NMQ06827.1"/>
    </source>
</evidence>
<sequence length="237" mass="25035">MLVGARNVLNEFGFRLRLKGSWFGRAGDPPLDPCWPVAALGGSGVSFHPLGSLPEEPDILTGLPLVIDGRPVSRSFVVANCSDPAHAYEVHPKGLIGPSAQAWHELADAWEVGKQDGLDDESICMRIDAIAERHRAKPSRNILHGVLGGRADGSVLCAAITGSLTDIACRLVALDIEQAIVLDNGGSVGWYYCPKTGATPVVVVAGPNHRPSGTVFIMFDLGSFPQPVSHPVLGGHL</sequence>